<dbReference type="EMBL" id="LR797503">
    <property type="protein sequence ID" value="CAB4221175.1"/>
    <property type="molecule type" value="Genomic_DNA"/>
</dbReference>
<name>A0A6J5T0F8_9CAUD</name>
<proteinExistence type="predicted"/>
<reference evidence="1" key="1">
    <citation type="submission" date="2020-05" db="EMBL/GenBank/DDBJ databases">
        <authorList>
            <person name="Chiriac C."/>
            <person name="Salcher M."/>
            <person name="Ghai R."/>
            <person name="Kavagutti S V."/>
        </authorList>
    </citation>
    <scope>NUCLEOTIDE SEQUENCE</scope>
</reference>
<accession>A0A6J5T0F8</accession>
<protein>
    <submittedName>
        <fullName evidence="1">Uncharacterized protein</fullName>
    </submittedName>
</protein>
<evidence type="ECO:0000313" key="1">
    <source>
        <dbReference type="EMBL" id="CAB4221175.1"/>
    </source>
</evidence>
<organism evidence="1">
    <name type="scientific">uncultured Caudovirales phage</name>
    <dbReference type="NCBI Taxonomy" id="2100421"/>
    <lineage>
        <taxon>Viruses</taxon>
        <taxon>Duplodnaviria</taxon>
        <taxon>Heunggongvirae</taxon>
        <taxon>Uroviricota</taxon>
        <taxon>Caudoviricetes</taxon>
        <taxon>Peduoviridae</taxon>
        <taxon>Maltschvirus</taxon>
        <taxon>Maltschvirus maltsch</taxon>
    </lineage>
</organism>
<gene>
    <name evidence="1" type="ORF">UFOVP1636_174</name>
</gene>
<sequence length="209" mass="23092">MMQSHETIQPGIQGFIKISDVSDSSHPIILVEKKNAIHYENISEALAMGLANKSSNFIYEMHFGNGGTTVDQTGIINYLPPNVNTQNSNLYSPTFFKTVDDTNETNTDPIRNKLEVRHIPGTVYSDILVTCLLDYGEPAGQLAFDNSPYSEDTFVFDELGLKGWSATGAGLGKLLTHVIFHPVQKSLNRLIQIEYTVRIQSLTNLTGLA</sequence>